<proteinExistence type="predicted"/>
<protein>
    <recommendedName>
        <fullName evidence="4">Tetratricopeptide repeat protein</fullName>
    </recommendedName>
</protein>
<sequence length="85" mass="9309">MPLYYHLGRAASLAGTNLARGEEALKKYVSYRPKESEPALASAYYRLGLVYEKAGRKSEAKQSYKAALGLDGSLKEAPEALKRVS</sequence>
<comment type="caution">
    <text evidence="2">The sequence shown here is derived from an EMBL/GenBank/DDBJ whole genome shotgun (WGS) entry which is preliminary data.</text>
</comment>
<keyword evidence="1" id="KW-0802">TPR repeat</keyword>
<evidence type="ECO:0000256" key="1">
    <source>
        <dbReference type="PROSITE-ProRule" id="PRU00339"/>
    </source>
</evidence>
<gene>
    <name evidence="2" type="ORF">IPN91_12645</name>
</gene>
<name>A0A936F3Y3_9BACT</name>
<dbReference type="PROSITE" id="PS50005">
    <property type="entry name" value="TPR"/>
    <property type="match status" value="1"/>
</dbReference>
<accession>A0A936F3Y3</accession>
<dbReference type="PROSITE" id="PS50293">
    <property type="entry name" value="TPR_REGION"/>
    <property type="match status" value="1"/>
</dbReference>
<dbReference type="EMBL" id="JADKCH010000018">
    <property type="protein sequence ID" value="MBK8573458.1"/>
    <property type="molecule type" value="Genomic_DNA"/>
</dbReference>
<dbReference type="Proteomes" id="UP000709959">
    <property type="component" value="Unassembled WGS sequence"/>
</dbReference>
<evidence type="ECO:0000313" key="2">
    <source>
        <dbReference type="EMBL" id="MBK8573458.1"/>
    </source>
</evidence>
<dbReference type="SMART" id="SM00028">
    <property type="entry name" value="TPR"/>
    <property type="match status" value="1"/>
</dbReference>
<organism evidence="2 3">
    <name type="scientific">Candidatus Geothrix odensensis</name>
    <dbReference type="NCBI Taxonomy" id="2954440"/>
    <lineage>
        <taxon>Bacteria</taxon>
        <taxon>Pseudomonadati</taxon>
        <taxon>Acidobacteriota</taxon>
        <taxon>Holophagae</taxon>
        <taxon>Holophagales</taxon>
        <taxon>Holophagaceae</taxon>
        <taxon>Geothrix</taxon>
    </lineage>
</organism>
<dbReference type="InterPro" id="IPR011990">
    <property type="entry name" value="TPR-like_helical_dom_sf"/>
</dbReference>
<dbReference type="SUPFAM" id="SSF48452">
    <property type="entry name" value="TPR-like"/>
    <property type="match status" value="1"/>
</dbReference>
<feature type="repeat" description="TPR" evidence="1">
    <location>
        <begin position="41"/>
        <end position="74"/>
    </location>
</feature>
<dbReference type="InterPro" id="IPR019734">
    <property type="entry name" value="TPR_rpt"/>
</dbReference>
<dbReference type="Gene3D" id="1.25.40.10">
    <property type="entry name" value="Tetratricopeptide repeat domain"/>
    <property type="match status" value="1"/>
</dbReference>
<dbReference type="AlphaFoldDB" id="A0A936F3Y3"/>
<evidence type="ECO:0008006" key="4">
    <source>
        <dbReference type="Google" id="ProtNLM"/>
    </source>
</evidence>
<evidence type="ECO:0000313" key="3">
    <source>
        <dbReference type="Proteomes" id="UP000709959"/>
    </source>
</evidence>
<reference evidence="2 3" key="1">
    <citation type="submission" date="2020-10" db="EMBL/GenBank/DDBJ databases">
        <title>Connecting structure to function with the recovery of over 1000 high-quality activated sludge metagenome-assembled genomes encoding full-length rRNA genes using long-read sequencing.</title>
        <authorList>
            <person name="Singleton C.M."/>
            <person name="Petriglieri F."/>
            <person name="Kristensen J.M."/>
            <person name="Kirkegaard R.H."/>
            <person name="Michaelsen T.Y."/>
            <person name="Andersen M.H."/>
            <person name="Karst S.M."/>
            <person name="Dueholm M.S."/>
            <person name="Nielsen P.H."/>
            <person name="Albertsen M."/>
        </authorList>
    </citation>
    <scope>NUCLEOTIDE SEQUENCE [LARGE SCALE GENOMIC DNA]</scope>
    <source>
        <strain evidence="2">OdNE_18-Q3-R46-58_MAXAC.008</strain>
    </source>
</reference>
<dbReference type="Pfam" id="PF13181">
    <property type="entry name" value="TPR_8"/>
    <property type="match status" value="1"/>
</dbReference>